<dbReference type="CDD" id="cd03443">
    <property type="entry name" value="PaaI_thioesterase"/>
    <property type="match status" value="1"/>
</dbReference>
<evidence type="ECO:0000256" key="2">
    <source>
        <dbReference type="ARBA" id="ARBA00022801"/>
    </source>
</evidence>
<comment type="caution">
    <text evidence="4">The sequence shown here is derived from an EMBL/GenBank/DDBJ whole genome shotgun (WGS) entry which is preliminary data.</text>
</comment>
<name>A0A347ZVJ1_9CHLR</name>
<evidence type="ECO:0000256" key="1">
    <source>
        <dbReference type="ARBA" id="ARBA00008324"/>
    </source>
</evidence>
<organism evidence="4 5">
    <name type="scientific">Pelolinea submarina</name>
    <dbReference type="NCBI Taxonomy" id="913107"/>
    <lineage>
        <taxon>Bacteria</taxon>
        <taxon>Bacillati</taxon>
        <taxon>Chloroflexota</taxon>
        <taxon>Anaerolineae</taxon>
        <taxon>Anaerolineales</taxon>
        <taxon>Anaerolineaceae</taxon>
        <taxon>Pelolinea</taxon>
    </lineage>
</organism>
<dbReference type="Gene3D" id="3.10.129.10">
    <property type="entry name" value="Hotdog Thioesterase"/>
    <property type="match status" value="1"/>
</dbReference>
<dbReference type="InterPro" id="IPR029069">
    <property type="entry name" value="HotDog_dom_sf"/>
</dbReference>
<comment type="similarity">
    <text evidence="1">Belongs to the thioesterase PaaI family.</text>
</comment>
<dbReference type="PANTHER" id="PTHR21660">
    <property type="entry name" value="THIOESTERASE SUPERFAMILY MEMBER-RELATED"/>
    <property type="match status" value="1"/>
</dbReference>
<evidence type="ECO:0000313" key="4">
    <source>
        <dbReference type="EMBL" id="REG07019.1"/>
    </source>
</evidence>
<dbReference type="EMBL" id="QUMS01000003">
    <property type="protein sequence ID" value="REG07019.1"/>
    <property type="molecule type" value="Genomic_DNA"/>
</dbReference>
<evidence type="ECO:0000259" key="3">
    <source>
        <dbReference type="Pfam" id="PF03061"/>
    </source>
</evidence>
<dbReference type="RefSeq" id="WP_116225498.1">
    <property type="nucleotide sequence ID" value="NZ_AP018437.1"/>
</dbReference>
<protein>
    <submittedName>
        <fullName evidence="4">Acyl-coenzyme A thioesterase PaaI-like protein</fullName>
    </submittedName>
</protein>
<keyword evidence="2" id="KW-0378">Hydrolase</keyword>
<proteinExistence type="inferred from homology"/>
<dbReference type="InterPro" id="IPR039298">
    <property type="entry name" value="ACOT13"/>
</dbReference>
<dbReference type="GO" id="GO:0047617">
    <property type="term" value="F:fatty acyl-CoA hydrolase activity"/>
    <property type="evidence" value="ECO:0007669"/>
    <property type="project" value="InterPro"/>
</dbReference>
<dbReference type="Proteomes" id="UP000256388">
    <property type="component" value="Unassembled WGS sequence"/>
</dbReference>
<accession>A0A347ZVJ1</accession>
<dbReference type="InterPro" id="IPR006683">
    <property type="entry name" value="Thioestr_dom"/>
</dbReference>
<sequence>MTEKTPQPNSKMCFICGLENPVGLKLRIFETEPGVVETTYTAPDHFQSYPGMLHGGIIATIIDEVSGRALMGPADNPRFMFTAKIEVIYRKNVPTGKPLKIIGKILEDRGHGAKAWAGIYDAETDELLAEGKTTLVNIPKGRFELSNLDDMGWKVYPDEAFE</sequence>
<dbReference type="OrthoDB" id="9792301at2"/>
<dbReference type="Pfam" id="PF03061">
    <property type="entry name" value="4HBT"/>
    <property type="match status" value="1"/>
</dbReference>
<feature type="domain" description="Thioesterase" evidence="3">
    <location>
        <begin position="51"/>
        <end position="110"/>
    </location>
</feature>
<gene>
    <name evidence="4" type="ORF">DFR64_2221</name>
</gene>
<dbReference type="AlphaFoldDB" id="A0A347ZVJ1"/>
<dbReference type="SUPFAM" id="SSF54637">
    <property type="entry name" value="Thioesterase/thiol ester dehydrase-isomerase"/>
    <property type="match status" value="1"/>
</dbReference>
<keyword evidence="5" id="KW-1185">Reference proteome</keyword>
<evidence type="ECO:0000313" key="5">
    <source>
        <dbReference type="Proteomes" id="UP000256388"/>
    </source>
</evidence>
<reference evidence="4 5" key="1">
    <citation type="submission" date="2018-08" db="EMBL/GenBank/DDBJ databases">
        <title>Genomic Encyclopedia of Type Strains, Phase IV (KMG-IV): sequencing the most valuable type-strain genomes for metagenomic binning, comparative biology and taxonomic classification.</title>
        <authorList>
            <person name="Goeker M."/>
        </authorList>
    </citation>
    <scope>NUCLEOTIDE SEQUENCE [LARGE SCALE GENOMIC DNA]</scope>
    <source>
        <strain evidence="4 5">DSM 23923</strain>
    </source>
</reference>
<dbReference type="PANTHER" id="PTHR21660:SF1">
    <property type="entry name" value="ACYL-COENZYME A THIOESTERASE 13"/>
    <property type="match status" value="1"/>
</dbReference>